<dbReference type="Pfam" id="PF16259">
    <property type="entry name" value="DUF4913"/>
    <property type="match status" value="1"/>
</dbReference>
<gene>
    <name evidence="1" type="ORF">E9229_003831</name>
</gene>
<evidence type="ECO:0000313" key="2">
    <source>
        <dbReference type="Proteomes" id="UP000523000"/>
    </source>
</evidence>
<keyword evidence="2" id="KW-1185">Reference proteome</keyword>
<reference evidence="1 2" key="1">
    <citation type="submission" date="2020-08" db="EMBL/GenBank/DDBJ databases">
        <title>Sequencing the genomes of 1000 actinobacteria strains.</title>
        <authorList>
            <person name="Klenk H.-P."/>
        </authorList>
    </citation>
    <scope>NUCLEOTIDE SEQUENCE [LARGE SCALE GENOMIC DNA]</scope>
    <source>
        <strain evidence="1 2">DSM 22826</strain>
    </source>
</reference>
<dbReference type="EMBL" id="JACHVS010000005">
    <property type="protein sequence ID" value="MBB2997559.1"/>
    <property type="molecule type" value="Genomic_DNA"/>
</dbReference>
<evidence type="ECO:0008006" key="3">
    <source>
        <dbReference type="Google" id="ProtNLM"/>
    </source>
</evidence>
<dbReference type="Proteomes" id="UP000523000">
    <property type="component" value="Unassembled WGS sequence"/>
</dbReference>
<organism evidence="1 2">
    <name type="scientific">Paeniglutamicibacter cryotolerans</name>
    <dbReference type="NCBI Taxonomy" id="670079"/>
    <lineage>
        <taxon>Bacteria</taxon>
        <taxon>Bacillati</taxon>
        <taxon>Actinomycetota</taxon>
        <taxon>Actinomycetes</taxon>
        <taxon>Micrococcales</taxon>
        <taxon>Micrococcaceae</taxon>
        <taxon>Paeniglutamicibacter</taxon>
    </lineage>
</organism>
<sequence>MTAQDQDPEKPSLIYGSAEEFLHLQLLPSYNRIIDSRNGKWCRQWYLHPEALSRVDALWQAWEHFRLVPATGMSVWWHDHADPHMAILLSQKGPFHACGPDRHHSPEPFPCDYAPAGWFPSEKTTAQGPPRSSR</sequence>
<evidence type="ECO:0000313" key="1">
    <source>
        <dbReference type="EMBL" id="MBB2997559.1"/>
    </source>
</evidence>
<accession>A0A839QMT0</accession>
<dbReference type="AlphaFoldDB" id="A0A839QMT0"/>
<dbReference type="InterPro" id="IPR032584">
    <property type="entry name" value="DUF4913"/>
</dbReference>
<name>A0A839QMT0_9MICC</name>
<proteinExistence type="predicted"/>
<comment type="caution">
    <text evidence="1">The sequence shown here is derived from an EMBL/GenBank/DDBJ whole genome shotgun (WGS) entry which is preliminary data.</text>
</comment>
<protein>
    <recommendedName>
        <fullName evidence="3">DUF4913 domain-containing protein</fullName>
    </recommendedName>
</protein>
<dbReference type="RefSeq" id="WP_246380967.1">
    <property type="nucleotide sequence ID" value="NZ_BAABGK010000100.1"/>
</dbReference>